<proteinExistence type="predicted"/>
<sequence length="238" mass="26225">MIVYLNCEWEQLLDLDDSDLPLTLVLCPCNSHIRKTTITTTTQNPVVDNLEEKPVRIVPGPVGIIQLAKLHKQSDIYEGGDESVLSTQEYIKKVVEDVGEDEDFKSRSWVSSTKYVNANGGIMSGCLGDIKNFLKNGKREQVVAIIKSCTLNALGDLIVTMKDLSCIILGAIHHKVINEGYEKDITVRSAPILADVSVFSPKLLMHYLNITMRNVVKIFYKDSVPGNGGGLGGSEMLM</sequence>
<dbReference type="InterPro" id="IPR058570">
    <property type="entry name" value="HROB_OB"/>
</dbReference>
<name>A0A6L2NXU6_TANCI</name>
<dbReference type="Pfam" id="PF15072">
    <property type="entry name" value="HROB"/>
    <property type="match status" value="1"/>
</dbReference>
<evidence type="ECO:0000313" key="2">
    <source>
        <dbReference type="EMBL" id="GEU89394.1"/>
    </source>
</evidence>
<feature type="domain" description="Homologous recombination OB-fold protein OB-fold" evidence="1">
    <location>
        <begin position="140"/>
        <end position="221"/>
    </location>
</feature>
<dbReference type="InterPro" id="IPR028045">
    <property type="entry name" value="HROB"/>
</dbReference>
<dbReference type="PANTHER" id="PTHR14523:SF1">
    <property type="entry name" value="HOMOLOGOUS RECOMBINATION OB-FOLD PROTEIN"/>
    <property type="match status" value="1"/>
</dbReference>
<accession>A0A6L2NXU6</accession>
<protein>
    <recommendedName>
        <fullName evidence="1">Homologous recombination OB-fold protein OB-fold domain-containing protein</fullName>
    </recommendedName>
</protein>
<organism evidence="2">
    <name type="scientific">Tanacetum cinerariifolium</name>
    <name type="common">Dalmatian daisy</name>
    <name type="synonym">Chrysanthemum cinerariifolium</name>
    <dbReference type="NCBI Taxonomy" id="118510"/>
    <lineage>
        <taxon>Eukaryota</taxon>
        <taxon>Viridiplantae</taxon>
        <taxon>Streptophyta</taxon>
        <taxon>Embryophyta</taxon>
        <taxon>Tracheophyta</taxon>
        <taxon>Spermatophyta</taxon>
        <taxon>Magnoliopsida</taxon>
        <taxon>eudicotyledons</taxon>
        <taxon>Gunneridae</taxon>
        <taxon>Pentapetalae</taxon>
        <taxon>asterids</taxon>
        <taxon>campanulids</taxon>
        <taxon>Asterales</taxon>
        <taxon>Asteraceae</taxon>
        <taxon>Asteroideae</taxon>
        <taxon>Anthemideae</taxon>
        <taxon>Anthemidinae</taxon>
        <taxon>Tanacetum</taxon>
    </lineage>
</organism>
<dbReference type="PANTHER" id="PTHR14523">
    <property type="entry name" value="UNCHARACTERIZED PROTEIN C17ORF53 HOMOLOG"/>
    <property type="match status" value="1"/>
</dbReference>
<reference evidence="2" key="1">
    <citation type="journal article" date="2019" name="Sci. Rep.">
        <title>Draft genome of Tanacetum cinerariifolium, the natural source of mosquito coil.</title>
        <authorList>
            <person name="Yamashiro T."/>
            <person name="Shiraishi A."/>
            <person name="Satake H."/>
            <person name="Nakayama K."/>
        </authorList>
    </citation>
    <scope>NUCLEOTIDE SEQUENCE</scope>
</reference>
<dbReference type="EMBL" id="BKCJ010009955">
    <property type="protein sequence ID" value="GEU89394.1"/>
    <property type="molecule type" value="Genomic_DNA"/>
</dbReference>
<comment type="caution">
    <text evidence="2">The sequence shown here is derived from an EMBL/GenBank/DDBJ whole genome shotgun (WGS) entry which is preliminary data.</text>
</comment>
<dbReference type="GO" id="GO:0000725">
    <property type="term" value="P:recombinational repair"/>
    <property type="evidence" value="ECO:0007669"/>
    <property type="project" value="InterPro"/>
</dbReference>
<evidence type="ECO:0000259" key="1">
    <source>
        <dbReference type="Pfam" id="PF15072"/>
    </source>
</evidence>
<gene>
    <name evidence="2" type="ORF">Tci_061372</name>
</gene>
<dbReference type="AlphaFoldDB" id="A0A6L2NXU6"/>